<accession>A0A182VW65</accession>
<evidence type="ECO:0000256" key="1">
    <source>
        <dbReference type="SAM" id="MobiDB-lite"/>
    </source>
</evidence>
<feature type="compositionally biased region" description="Polar residues" evidence="1">
    <location>
        <begin position="313"/>
        <end position="325"/>
    </location>
</feature>
<dbReference type="STRING" id="112268.A0A182VW65"/>
<dbReference type="VEuPathDB" id="VectorBase:AMIN002313"/>
<protein>
    <submittedName>
        <fullName evidence="2">Uncharacterized protein</fullName>
    </submittedName>
</protein>
<organism evidence="2 3">
    <name type="scientific">Anopheles minimus</name>
    <dbReference type="NCBI Taxonomy" id="112268"/>
    <lineage>
        <taxon>Eukaryota</taxon>
        <taxon>Metazoa</taxon>
        <taxon>Ecdysozoa</taxon>
        <taxon>Arthropoda</taxon>
        <taxon>Hexapoda</taxon>
        <taxon>Insecta</taxon>
        <taxon>Pterygota</taxon>
        <taxon>Neoptera</taxon>
        <taxon>Endopterygota</taxon>
        <taxon>Diptera</taxon>
        <taxon>Nematocera</taxon>
        <taxon>Culicoidea</taxon>
        <taxon>Culicidae</taxon>
        <taxon>Anophelinae</taxon>
        <taxon>Anopheles</taxon>
    </lineage>
</organism>
<feature type="compositionally biased region" description="Basic and acidic residues" evidence="1">
    <location>
        <begin position="328"/>
        <end position="337"/>
    </location>
</feature>
<name>A0A182VW65_9DIPT</name>
<dbReference type="AlphaFoldDB" id="A0A182VW65"/>
<feature type="region of interest" description="Disordered" evidence="1">
    <location>
        <begin position="303"/>
        <end position="345"/>
    </location>
</feature>
<keyword evidence="3" id="KW-1185">Reference proteome</keyword>
<dbReference type="EnsemblMetazoa" id="AMIN002313-RA">
    <property type="protein sequence ID" value="AMIN002313-PA"/>
    <property type="gene ID" value="AMIN002313"/>
</dbReference>
<evidence type="ECO:0000313" key="3">
    <source>
        <dbReference type="Proteomes" id="UP000075920"/>
    </source>
</evidence>
<reference evidence="2" key="2">
    <citation type="submission" date="2020-05" db="UniProtKB">
        <authorList>
            <consortium name="EnsemblMetazoa"/>
        </authorList>
    </citation>
    <scope>IDENTIFICATION</scope>
    <source>
        <strain evidence="2">MINIMUS1</strain>
    </source>
</reference>
<dbReference type="SUPFAM" id="SSF63748">
    <property type="entry name" value="Tudor/PWWP/MBT"/>
    <property type="match status" value="1"/>
</dbReference>
<evidence type="ECO:0000313" key="2">
    <source>
        <dbReference type="EnsemblMetazoa" id="AMIN002313-PA"/>
    </source>
</evidence>
<dbReference type="Proteomes" id="UP000075920">
    <property type="component" value="Unassembled WGS sequence"/>
</dbReference>
<reference evidence="3" key="1">
    <citation type="submission" date="2013-03" db="EMBL/GenBank/DDBJ databases">
        <title>The Genome Sequence of Anopheles minimus MINIMUS1.</title>
        <authorList>
            <consortium name="The Broad Institute Genomics Platform"/>
            <person name="Neafsey D.E."/>
            <person name="Walton C."/>
            <person name="Walker B."/>
            <person name="Young S.K."/>
            <person name="Zeng Q."/>
            <person name="Gargeya S."/>
            <person name="Fitzgerald M."/>
            <person name="Haas B."/>
            <person name="Abouelleil A."/>
            <person name="Allen A.W."/>
            <person name="Alvarado L."/>
            <person name="Arachchi H.M."/>
            <person name="Berlin A.M."/>
            <person name="Chapman S.B."/>
            <person name="Gainer-Dewar J."/>
            <person name="Goldberg J."/>
            <person name="Griggs A."/>
            <person name="Gujja S."/>
            <person name="Hansen M."/>
            <person name="Howarth C."/>
            <person name="Imamovic A."/>
            <person name="Ireland A."/>
            <person name="Larimer J."/>
            <person name="McCowan C."/>
            <person name="Murphy C."/>
            <person name="Pearson M."/>
            <person name="Poon T.W."/>
            <person name="Priest M."/>
            <person name="Roberts A."/>
            <person name="Saif S."/>
            <person name="Shea T."/>
            <person name="Sisk P."/>
            <person name="Sykes S."/>
            <person name="Wortman J."/>
            <person name="Nusbaum C."/>
            <person name="Birren B."/>
        </authorList>
    </citation>
    <scope>NUCLEOTIDE SEQUENCE [LARGE SCALE GENOMIC DNA]</scope>
    <source>
        <strain evidence="3">MINIMUS1</strain>
    </source>
</reference>
<proteinExistence type="predicted"/>
<sequence length="372" mass="43032">MALDQVHITHYINPHCFYYKPETAYMQEHEQAKFAATFHEYCEKEYGKIYDTVRNVHSGKLPQPGDLVAMRSNQLQRWIRCEVEELIVDLNQTRWYYLWAIDEGIPIKSNPKYVKPLPQAFGQESPHAKRGAIINILPGEMQFNYREDEYMLVPTTKWSTGITNTLELILENAENISFSPTNQFLLQNETIHVGELFITTHANKTRCVAKMLQEACPGQLIETESAKFCEAINYLQALDKKRYVNNAGFDNHVVNTFVNQYLHENNDLNGSIDSQTDTKVAMKVYEWLHRNKEARIAILEQQNADKDRVKEPTVTNDSTESLSHTNRGKNETDEKEGTTLTIDPSFQCKPSQLIKNIKRHQARMRQMKQTGA</sequence>